<dbReference type="KEGG" id="mlr:MELLADRAFT_106507"/>
<dbReference type="VEuPathDB" id="FungiDB:MELLADRAFT_106507"/>
<keyword evidence="3" id="KW-1185">Reference proteome</keyword>
<feature type="chain" id="PRO_5003321672" evidence="1">
    <location>
        <begin position="25"/>
        <end position="133"/>
    </location>
</feature>
<dbReference type="InParanoid" id="F4RLQ7"/>
<evidence type="ECO:0000313" key="3">
    <source>
        <dbReference type="Proteomes" id="UP000001072"/>
    </source>
</evidence>
<dbReference type="EMBL" id="GL883107">
    <property type="protein sequence ID" value="EGG06579.1"/>
    <property type="molecule type" value="Genomic_DNA"/>
</dbReference>
<dbReference type="RefSeq" id="XP_007410019.1">
    <property type="nucleotide sequence ID" value="XM_007409957.1"/>
</dbReference>
<evidence type="ECO:0000313" key="2">
    <source>
        <dbReference type="EMBL" id="EGG06579.1"/>
    </source>
</evidence>
<proteinExistence type="predicted"/>
<name>F4RLQ7_MELLP</name>
<accession>F4RLQ7</accession>
<reference evidence="3" key="1">
    <citation type="journal article" date="2011" name="Proc. Natl. Acad. Sci. U.S.A.">
        <title>Obligate biotrophy features unraveled by the genomic analysis of rust fungi.</title>
        <authorList>
            <person name="Duplessis S."/>
            <person name="Cuomo C.A."/>
            <person name="Lin Y.-C."/>
            <person name="Aerts A."/>
            <person name="Tisserant E."/>
            <person name="Veneault-Fourrey C."/>
            <person name="Joly D.L."/>
            <person name="Hacquard S."/>
            <person name="Amselem J."/>
            <person name="Cantarel B.L."/>
            <person name="Chiu R."/>
            <person name="Coutinho P.M."/>
            <person name="Feau N."/>
            <person name="Field M."/>
            <person name="Frey P."/>
            <person name="Gelhaye E."/>
            <person name="Goldberg J."/>
            <person name="Grabherr M.G."/>
            <person name="Kodira C.D."/>
            <person name="Kohler A."/>
            <person name="Kuees U."/>
            <person name="Lindquist E.A."/>
            <person name="Lucas S.M."/>
            <person name="Mago R."/>
            <person name="Mauceli E."/>
            <person name="Morin E."/>
            <person name="Murat C."/>
            <person name="Pangilinan J.L."/>
            <person name="Park R."/>
            <person name="Pearson M."/>
            <person name="Quesneville H."/>
            <person name="Rouhier N."/>
            <person name="Sakthikumar S."/>
            <person name="Salamov A.A."/>
            <person name="Schmutz J."/>
            <person name="Selles B."/>
            <person name="Shapiro H."/>
            <person name="Tanguay P."/>
            <person name="Tuskan G.A."/>
            <person name="Henrissat B."/>
            <person name="Van de Peer Y."/>
            <person name="Rouze P."/>
            <person name="Ellis J.G."/>
            <person name="Dodds P.N."/>
            <person name="Schein J.E."/>
            <person name="Zhong S."/>
            <person name="Hamelin R.C."/>
            <person name="Grigoriev I.V."/>
            <person name="Szabo L.J."/>
            <person name="Martin F."/>
        </authorList>
    </citation>
    <scope>NUCLEOTIDE SEQUENCE [LARGE SCALE GENOMIC DNA]</scope>
    <source>
        <strain evidence="3">98AG31 / pathotype 3-4-7</strain>
    </source>
</reference>
<protein>
    <submittedName>
        <fullName evidence="2">Secreted protein</fullName>
    </submittedName>
</protein>
<dbReference type="GeneID" id="18922907"/>
<evidence type="ECO:0000256" key="1">
    <source>
        <dbReference type="SAM" id="SignalP"/>
    </source>
</evidence>
<dbReference type="Proteomes" id="UP000001072">
    <property type="component" value="Unassembled WGS sequence"/>
</dbReference>
<gene>
    <name evidence="2" type="ORF">MELLADRAFT_106507</name>
</gene>
<dbReference type="AlphaFoldDB" id="F4RLQ7"/>
<organism evidence="3">
    <name type="scientific">Melampsora larici-populina (strain 98AG31 / pathotype 3-4-7)</name>
    <name type="common">Poplar leaf rust fungus</name>
    <dbReference type="NCBI Taxonomy" id="747676"/>
    <lineage>
        <taxon>Eukaryota</taxon>
        <taxon>Fungi</taxon>
        <taxon>Dikarya</taxon>
        <taxon>Basidiomycota</taxon>
        <taxon>Pucciniomycotina</taxon>
        <taxon>Pucciniomycetes</taxon>
        <taxon>Pucciniales</taxon>
        <taxon>Melampsoraceae</taxon>
        <taxon>Melampsora</taxon>
    </lineage>
</organism>
<keyword evidence="1" id="KW-0732">Signal</keyword>
<feature type="signal peptide" evidence="1">
    <location>
        <begin position="1"/>
        <end position="24"/>
    </location>
</feature>
<sequence>MFQTLLKISLLLLCLWIYESKVLASNDPLEGNPTCNQKFSINPDGSAVCIEAVPGQIAYKCQLSSCWRNNHQFVPLSGCQLKNSSNKGISNQQCAQYEYLETVVSCTNSGGVTYLCPYTPYMAYLECTSCTKQ</sequence>
<dbReference type="HOGENOM" id="CLU_150810_0_0_1"/>